<keyword evidence="1" id="KW-1133">Transmembrane helix</keyword>
<keyword evidence="1" id="KW-0472">Membrane</keyword>
<evidence type="ECO:0000313" key="2">
    <source>
        <dbReference type="EMBL" id="OXA49752.1"/>
    </source>
</evidence>
<gene>
    <name evidence="2" type="ORF">Fcan01_15976</name>
</gene>
<dbReference type="EMBL" id="LNIX01000010">
    <property type="protein sequence ID" value="OXA49752.1"/>
    <property type="molecule type" value="Genomic_DNA"/>
</dbReference>
<keyword evidence="3" id="KW-1185">Reference proteome</keyword>
<dbReference type="OrthoDB" id="8299140at2759"/>
<keyword evidence="1" id="KW-0812">Transmembrane</keyword>
<feature type="transmembrane region" description="Helical" evidence="1">
    <location>
        <begin position="349"/>
        <end position="372"/>
    </location>
</feature>
<evidence type="ECO:0000313" key="3">
    <source>
        <dbReference type="Proteomes" id="UP000198287"/>
    </source>
</evidence>
<organism evidence="2 3">
    <name type="scientific">Folsomia candida</name>
    <name type="common">Springtail</name>
    <dbReference type="NCBI Taxonomy" id="158441"/>
    <lineage>
        <taxon>Eukaryota</taxon>
        <taxon>Metazoa</taxon>
        <taxon>Ecdysozoa</taxon>
        <taxon>Arthropoda</taxon>
        <taxon>Hexapoda</taxon>
        <taxon>Collembola</taxon>
        <taxon>Entomobryomorpha</taxon>
        <taxon>Isotomoidea</taxon>
        <taxon>Isotomidae</taxon>
        <taxon>Proisotominae</taxon>
        <taxon>Folsomia</taxon>
    </lineage>
</organism>
<dbReference type="Gene3D" id="1.10.287.70">
    <property type="match status" value="1"/>
</dbReference>
<comment type="caution">
    <text evidence="2">The sequence shown here is derived from an EMBL/GenBank/DDBJ whole genome shotgun (WGS) entry which is preliminary data.</text>
</comment>
<feature type="transmembrane region" description="Helical" evidence="1">
    <location>
        <begin position="294"/>
        <end position="313"/>
    </location>
</feature>
<dbReference type="AlphaFoldDB" id="A0A226DW97"/>
<sequence>MSDSMTFVPPGTSFPLILVTVRNCEVQIYHDGITSDMFPISGHAPTNILYKINFTQQYARNYLIREFHCKLTFILLTYLTSNTLNYSGEIPYEGEWEYSVHFYYSSFKYSFRQGIPTDNLIIILVTTFTRQDMIALLRKFHRAKWMYLVINGGILYSKLSILCFEGFGSEYEKAQCADYTTDDVISVFGKLARSPKFRRWQILIYDFASKGFYHDLVSEVFRRTNETEVDAIPLNFNDRQSTMTMFSNYIEMFASHVQIPTLVTTNFRGYQFLTCYRQRYLTFGHFIKPFQFEIWGFLGTFVVTLGISITVYLRYSKGLSRIKFSPFLFLISNMCEEGFPVPGKLEKTIFFRTSFGAWILVSVILVNCYNGIMITDLNAPLPGETPSLFKDLLCQGKILTSGDYKMHSPRQLEDPTSDVFFETWGLRRDGISDFLQRDDCFRLLSYTTIDYYLRMKTYEFFNFIWEMGFSYWNKIDEDLIPTQIRVIFTFFSNKQSFEPSSLTEEEAKKAYGKYQIPHLNSSIEKELVACGKSRHYYWLEFYKEDETLGSHPHGISFVRAGDSSIPRSFESLQETGILRRIEAKFHASKYTGRKPVVKERKEIDIYIKMEGGIGTLFISPDVILIVRIQKRGTGGKPLFEKRACQKFKGSVGSHIEKRYNETC</sequence>
<protein>
    <submittedName>
        <fullName evidence="2">Uncharacterized protein</fullName>
    </submittedName>
</protein>
<proteinExistence type="predicted"/>
<name>A0A226DW97_FOLCA</name>
<dbReference type="Proteomes" id="UP000198287">
    <property type="component" value="Unassembled WGS sequence"/>
</dbReference>
<evidence type="ECO:0000256" key="1">
    <source>
        <dbReference type="SAM" id="Phobius"/>
    </source>
</evidence>
<reference evidence="2 3" key="1">
    <citation type="submission" date="2015-12" db="EMBL/GenBank/DDBJ databases">
        <title>The genome of Folsomia candida.</title>
        <authorList>
            <person name="Faddeeva A."/>
            <person name="Derks M.F."/>
            <person name="Anvar Y."/>
            <person name="Smit S."/>
            <person name="Van Straalen N."/>
            <person name="Roelofs D."/>
        </authorList>
    </citation>
    <scope>NUCLEOTIDE SEQUENCE [LARGE SCALE GENOMIC DNA]</scope>
    <source>
        <strain evidence="2 3">VU population</strain>
        <tissue evidence="2">Whole body</tissue>
    </source>
</reference>
<accession>A0A226DW97</accession>